<name>A0ABN8L6M0_CHISP</name>
<dbReference type="Pfam" id="PF03227">
    <property type="entry name" value="GILT"/>
    <property type="match status" value="1"/>
</dbReference>
<organism evidence="3 4">
    <name type="scientific">Chilo suppressalis</name>
    <name type="common">Asiatic rice borer moth</name>
    <dbReference type="NCBI Taxonomy" id="168631"/>
    <lineage>
        <taxon>Eukaryota</taxon>
        <taxon>Metazoa</taxon>
        <taxon>Ecdysozoa</taxon>
        <taxon>Arthropoda</taxon>
        <taxon>Hexapoda</taxon>
        <taxon>Insecta</taxon>
        <taxon>Pterygota</taxon>
        <taxon>Neoptera</taxon>
        <taxon>Endopterygota</taxon>
        <taxon>Lepidoptera</taxon>
        <taxon>Glossata</taxon>
        <taxon>Ditrysia</taxon>
        <taxon>Pyraloidea</taxon>
        <taxon>Crambidae</taxon>
        <taxon>Crambinae</taxon>
        <taxon>Chilo</taxon>
    </lineage>
</organism>
<comment type="similarity">
    <text evidence="1">Belongs to the GILT family.</text>
</comment>
<dbReference type="EMBL" id="OU963908">
    <property type="protein sequence ID" value="CAH2982652.1"/>
    <property type="molecule type" value="Genomic_DNA"/>
</dbReference>
<keyword evidence="2" id="KW-0325">Glycoprotein</keyword>
<dbReference type="PANTHER" id="PTHR13234">
    <property type="entry name" value="GAMMA-INTERFERON INDUCIBLE LYSOSOMAL THIOL REDUCTASE GILT"/>
    <property type="match status" value="1"/>
</dbReference>
<evidence type="ECO:0000313" key="4">
    <source>
        <dbReference type="Proteomes" id="UP001153292"/>
    </source>
</evidence>
<evidence type="ECO:0000313" key="3">
    <source>
        <dbReference type="EMBL" id="CAH2982652.1"/>
    </source>
</evidence>
<reference evidence="3" key="1">
    <citation type="submission" date="2021-12" db="EMBL/GenBank/DDBJ databases">
        <authorList>
            <person name="King R."/>
        </authorList>
    </citation>
    <scope>NUCLEOTIDE SEQUENCE</scope>
</reference>
<evidence type="ECO:0000256" key="1">
    <source>
        <dbReference type="ARBA" id="ARBA00005679"/>
    </source>
</evidence>
<keyword evidence="4" id="KW-1185">Reference proteome</keyword>
<sequence>MNIVVFTSEWNIKHAMAARLSLLLTLTIIILINSVGGLENGKIKITVGTTAGCSDTVNFITNQLLPTYRKYERFLEIEFVAWGRTRRENGVFTFCQFNAMNCWVNRMHRCSLDMMKGNQTRQLEFMSCEFSPPLPVILRESYDCAISSGLNVVDVDFCLNNPHLDSLDDVAQEAAAEPVSAINFIPYIIINDNTDVNVHNQALRRLSSVICFLLAEDPASGVTECQI</sequence>
<dbReference type="InterPro" id="IPR004911">
    <property type="entry name" value="Interferon-induced_GILT"/>
</dbReference>
<accession>A0ABN8L6M0</accession>
<proteinExistence type="inferred from homology"/>
<evidence type="ECO:0000256" key="2">
    <source>
        <dbReference type="ARBA" id="ARBA00023180"/>
    </source>
</evidence>
<dbReference type="PANTHER" id="PTHR13234:SF68">
    <property type="entry name" value="GH19763P"/>
    <property type="match status" value="1"/>
</dbReference>
<protein>
    <submittedName>
        <fullName evidence="3">Uncharacterized protein</fullName>
    </submittedName>
</protein>
<dbReference type="Proteomes" id="UP001153292">
    <property type="component" value="Chromosome 15"/>
</dbReference>
<gene>
    <name evidence="3" type="ORF">CHILSU_LOCUS3049</name>
</gene>